<gene>
    <name evidence="1" type="ORF">TH3_21588</name>
</gene>
<evidence type="ECO:0000313" key="2">
    <source>
        <dbReference type="Proteomes" id="UP000007127"/>
    </source>
</evidence>
<sequence>MHCHMAEGADTCQVHFVTMIVIVVAMMDFKETSRLQPTRLTCVPITFYDTFEKLSMAGINLLVEIVGH</sequence>
<accession>A0AB72UJS7</accession>
<dbReference type="KEGG" id="txi:TH3_21588"/>
<dbReference type="AlphaFoldDB" id="A0AB72UJS7"/>
<name>A0AB72UJS7_9PROT</name>
<geneLocation type="plasmid" evidence="2"/>
<proteinExistence type="predicted"/>
<evidence type="ECO:0000313" key="1">
    <source>
        <dbReference type="EMBL" id="AJD54390.1"/>
    </source>
</evidence>
<organism evidence="1 2">
    <name type="scientific">Thalassospira xiamenensis M-5 = DSM 17429</name>
    <dbReference type="NCBI Taxonomy" id="1123366"/>
    <lineage>
        <taxon>Bacteria</taxon>
        <taxon>Pseudomonadati</taxon>
        <taxon>Pseudomonadota</taxon>
        <taxon>Alphaproteobacteria</taxon>
        <taxon>Rhodospirillales</taxon>
        <taxon>Thalassospiraceae</taxon>
        <taxon>Thalassospira</taxon>
    </lineage>
</organism>
<reference evidence="1 2" key="1">
    <citation type="journal article" date="2012" name="J. Bacteriol.">
        <title>Genome sequence of Thalassospira xiamenensis type strain M-5.</title>
        <authorList>
            <person name="Lai Q."/>
            <person name="Shao Z."/>
        </authorList>
    </citation>
    <scope>NUCLEOTIDE SEQUENCE [LARGE SCALE GENOMIC DNA]</scope>
    <source>
        <strain evidence="1 2">M-5</strain>
    </source>
</reference>
<dbReference type="EMBL" id="CP004389">
    <property type="protein sequence ID" value="AJD54390.1"/>
    <property type="molecule type" value="Genomic_DNA"/>
</dbReference>
<dbReference type="Proteomes" id="UP000007127">
    <property type="component" value="Plasmid"/>
</dbReference>
<protein>
    <submittedName>
        <fullName evidence="1">Uncharacterized protein</fullName>
    </submittedName>
</protein>
<keyword evidence="1" id="KW-0614">Plasmid</keyword>